<evidence type="ECO:0000313" key="2">
    <source>
        <dbReference type="Proteomes" id="UP000033867"/>
    </source>
</evidence>
<reference evidence="1 2" key="1">
    <citation type="journal article" date="2015" name="Nature">
        <title>rRNA introns, odd ribosomes, and small enigmatic genomes across a large radiation of phyla.</title>
        <authorList>
            <person name="Brown C.T."/>
            <person name="Hug L.A."/>
            <person name="Thomas B.C."/>
            <person name="Sharon I."/>
            <person name="Castelle C.J."/>
            <person name="Singh A."/>
            <person name="Wilkins M.J."/>
            <person name="Williams K.H."/>
            <person name="Banfield J.F."/>
        </authorList>
    </citation>
    <scope>NUCLEOTIDE SEQUENCE [LARGE SCALE GENOMIC DNA]</scope>
</reference>
<proteinExistence type="predicted"/>
<protein>
    <submittedName>
        <fullName evidence="1">Uncharacterized protein</fullName>
    </submittedName>
</protein>
<dbReference type="AlphaFoldDB" id="A0A0G1BC93"/>
<gene>
    <name evidence="1" type="ORF">UV42_C0043G0011</name>
</gene>
<dbReference type="Proteomes" id="UP000033867">
    <property type="component" value="Unassembled WGS sequence"/>
</dbReference>
<dbReference type="EMBL" id="LCEK01000043">
    <property type="protein sequence ID" value="KKS70809.1"/>
    <property type="molecule type" value="Genomic_DNA"/>
</dbReference>
<accession>A0A0G1BC93</accession>
<comment type="caution">
    <text evidence="1">The sequence shown here is derived from an EMBL/GenBank/DDBJ whole genome shotgun (WGS) entry which is preliminary data.</text>
</comment>
<name>A0A0G1BC93_9BACT</name>
<evidence type="ECO:0000313" key="1">
    <source>
        <dbReference type="EMBL" id="KKS70809.1"/>
    </source>
</evidence>
<sequence>MQKPDVKIKDWIGIGESRPLCSPLYAVVCNISHDDIEVVYLQNDHKPVKQEVIWDGETWQFNTNSGITLREGEGYEFIQILKNR</sequence>
<organism evidence="1 2">
    <name type="scientific">Candidatus Magasanikbacteria bacterium GW2011_GWE2_42_7</name>
    <dbReference type="NCBI Taxonomy" id="1619052"/>
    <lineage>
        <taxon>Bacteria</taxon>
        <taxon>Candidatus Magasanikiibacteriota</taxon>
    </lineage>
</organism>